<feature type="compositionally biased region" description="Basic and acidic residues" evidence="5">
    <location>
        <begin position="207"/>
        <end position="216"/>
    </location>
</feature>
<dbReference type="EMBL" id="AFYH01210981">
    <property type="status" value="NOT_ANNOTATED_CDS"/>
    <property type="molecule type" value="Genomic_DNA"/>
</dbReference>
<dbReference type="Proteomes" id="UP000008672">
    <property type="component" value="Unassembled WGS sequence"/>
</dbReference>
<evidence type="ECO:0000313" key="9">
    <source>
        <dbReference type="Proteomes" id="UP000008672"/>
    </source>
</evidence>
<dbReference type="PANTHER" id="PTHR45716:SF1">
    <property type="entry name" value="SYNAPTOTAGMIN-LIKE PROTEIN 3"/>
    <property type="match status" value="1"/>
</dbReference>
<comment type="subcellular location">
    <subcellularLocation>
        <location evidence="1">Membrane</location>
        <topology evidence="1">Peripheral membrane protein</topology>
    </subcellularLocation>
</comment>
<evidence type="ECO:0000256" key="1">
    <source>
        <dbReference type="ARBA" id="ARBA00004170"/>
    </source>
</evidence>
<dbReference type="EMBL" id="AFYH01210978">
    <property type="status" value="NOT_ANNOTATED_CDS"/>
    <property type="molecule type" value="Genomic_DNA"/>
</dbReference>
<dbReference type="CDD" id="cd08521">
    <property type="entry name" value="C2A_SLP"/>
    <property type="match status" value="1"/>
</dbReference>
<dbReference type="InterPro" id="IPR013083">
    <property type="entry name" value="Znf_RING/FYVE/PHD"/>
</dbReference>
<dbReference type="InterPro" id="IPR010911">
    <property type="entry name" value="Rab_BD"/>
</dbReference>
<evidence type="ECO:0000259" key="7">
    <source>
        <dbReference type="PROSITE" id="PS50916"/>
    </source>
</evidence>
<reference evidence="9" key="1">
    <citation type="submission" date="2011-08" db="EMBL/GenBank/DDBJ databases">
        <title>The draft genome of Latimeria chalumnae.</title>
        <authorList>
            <person name="Di Palma F."/>
            <person name="Alfoldi J."/>
            <person name="Johnson J."/>
            <person name="Berlin A."/>
            <person name="Gnerre S."/>
            <person name="Jaffe D."/>
            <person name="MacCallum I."/>
            <person name="Young S."/>
            <person name="Walker B.J."/>
            <person name="Lander E."/>
            <person name="Lindblad-Toh K."/>
        </authorList>
    </citation>
    <scope>NUCLEOTIDE SEQUENCE [LARGE SCALE GENOMIC DNA]</scope>
    <source>
        <strain evidence="9">Wild caught</strain>
    </source>
</reference>
<keyword evidence="3" id="KW-0472">Membrane</keyword>
<evidence type="ECO:0000256" key="5">
    <source>
        <dbReference type="SAM" id="MobiDB-lite"/>
    </source>
</evidence>
<dbReference type="Pfam" id="PF00168">
    <property type="entry name" value="C2"/>
    <property type="match status" value="2"/>
</dbReference>
<dbReference type="EMBL" id="AFYH01210979">
    <property type="status" value="NOT_ANNOTATED_CDS"/>
    <property type="molecule type" value="Genomic_DNA"/>
</dbReference>
<feature type="compositionally biased region" description="Basic and acidic residues" evidence="5">
    <location>
        <begin position="225"/>
        <end position="234"/>
    </location>
</feature>
<dbReference type="eggNOG" id="KOG1028">
    <property type="taxonomic scope" value="Eukaryota"/>
</dbReference>
<protein>
    <submittedName>
        <fullName evidence="8">Synaptotagmin like 3</fullName>
    </submittedName>
</protein>
<dbReference type="AlphaFoldDB" id="H3A0N0"/>
<organism evidence="8 9">
    <name type="scientific">Latimeria chalumnae</name>
    <name type="common">Coelacanth</name>
    <dbReference type="NCBI Taxonomy" id="7897"/>
    <lineage>
        <taxon>Eukaryota</taxon>
        <taxon>Metazoa</taxon>
        <taxon>Chordata</taxon>
        <taxon>Craniata</taxon>
        <taxon>Vertebrata</taxon>
        <taxon>Euteleostomi</taxon>
        <taxon>Coelacanthiformes</taxon>
        <taxon>Coelacanthidae</taxon>
        <taxon>Latimeria</taxon>
    </lineage>
</organism>
<gene>
    <name evidence="8" type="primary">SYTL3</name>
</gene>
<dbReference type="FunCoup" id="H3A0N0">
    <property type="interactions" value="173"/>
</dbReference>
<proteinExistence type="predicted"/>
<sequence>ITQDMDLSFLKELEREKVLDVLYRDQMLRKAEEERIRNRKLKAELQELRKRGAKRFTQEYKTRTCARCQKPLGLVINSGAVCMGCSHRVCGGCRISIKGRLWRCTVCYAHGEIKVKTGEWFFEQRAKKFSFAEGRRETTGERLLKSYERTSKISIVPPTPPPFVETMTGSSSVILAGITHSRGFTKSMENILLSVTTHMKKISKSQNDMREDKTRLTTDYGQNNIEKRKERRSQSDTAISTSAKLASKGSLPNIFKKAREETKWEKTETKQVAQEQEARSRSTSLFSTGIRRDSMCSINSTCSESGNYDNANVTGEIELAIKYNFKSYKLEICIKSCKNLAYGEERKKKCNPYVKTYLLPDTSPQSKLKTSIKKNTMDPVFNETLKYSIERSQLETRTLQVSMWHAGTLKPKVFLGEVLIPLESWQFEENSTQSYNWYQLKAKVKCHEHSATALEEALSIISQYKIPSDPRSITQTKEGSIQEKMNNVGQLHIAVMGAKNLPSLRSDGVLNPFVKSCLTLPSKQELKQKTPVLKKKTSPQWKHLFMYDGITQSELEQSQLDLTVWDQATFGLTDCFLGGARLDLRKCAGDSAITPSGEPGSPSQFLWPKVLNKPNKWIDFTLVLH</sequence>
<dbReference type="EMBL" id="AFYH01210976">
    <property type="status" value="NOT_ANNOTATED_CDS"/>
    <property type="molecule type" value="Genomic_DNA"/>
</dbReference>
<dbReference type="FunFam" id="2.60.40.150:FF:000006">
    <property type="entry name" value="Synaptotagmin-like 5, isoform CRA_a"/>
    <property type="match status" value="1"/>
</dbReference>
<dbReference type="Gene3D" id="3.30.40.10">
    <property type="entry name" value="Zinc/RING finger domain, C3HC4 (zinc finger)"/>
    <property type="match status" value="1"/>
</dbReference>
<dbReference type="SUPFAM" id="SSF57903">
    <property type="entry name" value="FYVE/PHD zinc finger"/>
    <property type="match status" value="1"/>
</dbReference>
<feature type="region of interest" description="Disordered" evidence="5">
    <location>
        <begin position="203"/>
        <end position="243"/>
    </location>
</feature>
<dbReference type="GO" id="GO:0006886">
    <property type="term" value="P:intracellular protein transport"/>
    <property type="evidence" value="ECO:0007669"/>
    <property type="project" value="InterPro"/>
</dbReference>
<evidence type="ECO:0000256" key="4">
    <source>
        <dbReference type="SAM" id="Coils"/>
    </source>
</evidence>
<keyword evidence="2" id="KW-0677">Repeat</keyword>
<dbReference type="InParanoid" id="H3A0N0"/>
<feature type="domain" description="C2" evidence="6">
    <location>
        <begin position="313"/>
        <end position="435"/>
    </location>
</feature>
<dbReference type="InterPro" id="IPR011011">
    <property type="entry name" value="Znf_FYVE_PHD"/>
</dbReference>
<dbReference type="GeneTree" id="ENSGT00940000160610"/>
<dbReference type="GO" id="GO:0042043">
    <property type="term" value="F:neurexin family protein binding"/>
    <property type="evidence" value="ECO:0007669"/>
    <property type="project" value="TreeGrafter"/>
</dbReference>
<reference evidence="8" key="3">
    <citation type="submission" date="2025-09" db="UniProtKB">
        <authorList>
            <consortium name="Ensembl"/>
        </authorList>
    </citation>
    <scope>IDENTIFICATION</scope>
</reference>
<keyword evidence="4" id="KW-0175">Coiled coil</keyword>
<dbReference type="EMBL" id="AFYH01210980">
    <property type="status" value="NOT_ANNOTATED_CDS"/>
    <property type="molecule type" value="Genomic_DNA"/>
</dbReference>
<dbReference type="Gene3D" id="2.60.40.150">
    <property type="entry name" value="C2 domain"/>
    <property type="match status" value="2"/>
</dbReference>
<dbReference type="FunFam" id="3.30.40.10:FF:000018">
    <property type="entry name" value="Synaptotagmin-like 5, isoform CRA_a"/>
    <property type="match status" value="1"/>
</dbReference>
<dbReference type="SUPFAM" id="SSF49562">
    <property type="entry name" value="C2 domain (Calcium/lipid-binding domain, CaLB)"/>
    <property type="match status" value="2"/>
</dbReference>
<dbReference type="EMBL" id="AFYH01210973">
    <property type="status" value="NOT_ANNOTATED_CDS"/>
    <property type="molecule type" value="Genomic_DNA"/>
</dbReference>
<dbReference type="GO" id="GO:0031267">
    <property type="term" value="F:small GTPase binding"/>
    <property type="evidence" value="ECO:0007669"/>
    <property type="project" value="InterPro"/>
</dbReference>
<dbReference type="EMBL" id="AFYH01210975">
    <property type="status" value="NOT_ANNOTATED_CDS"/>
    <property type="molecule type" value="Genomic_DNA"/>
</dbReference>
<dbReference type="HOGENOM" id="CLU_002711_5_0_1"/>
<dbReference type="EMBL" id="AFYH01210977">
    <property type="status" value="NOT_ANNOTATED_CDS"/>
    <property type="molecule type" value="Genomic_DNA"/>
</dbReference>
<dbReference type="PROSITE" id="PS50916">
    <property type="entry name" value="RABBD"/>
    <property type="match status" value="1"/>
</dbReference>
<evidence type="ECO:0000259" key="6">
    <source>
        <dbReference type="PROSITE" id="PS50004"/>
    </source>
</evidence>
<dbReference type="Ensembl" id="ENSLACT00000003231.1">
    <property type="protein sequence ID" value="ENSLACP00000003201.1"/>
    <property type="gene ID" value="ENSLACG00000002859.1"/>
</dbReference>
<evidence type="ECO:0000256" key="2">
    <source>
        <dbReference type="ARBA" id="ARBA00022737"/>
    </source>
</evidence>
<dbReference type="InterPro" id="IPR000008">
    <property type="entry name" value="C2_dom"/>
</dbReference>
<dbReference type="InterPro" id="IPR041282">
    <property type="entry name" value="FYVE_2"/>
</dbReference>
<accession>H3A0N0</accession>
<dbReference type="PROSITE" id="PS50004">
    <property type="entry name" value="C2"/>
    <property type="match status" value="2"/>
</dbReference>
<dbReference type="EMBL" id="AFYH01210974">
    <property type="status" value="NOT_ANNOTATED_CDS"/>
    <property type="molecule type" value="Genomic_DNA"/>
</dbReference>
<dbReference type="GO" id="GO:0070382">
    <property type="term" value="C:exocytic vesicle"/>
    <property type="evidence" value="ECO:0007669"/>
    <property type="project" value="TreeGrafter"/>
</dbReference>
<feature type="coiled-coil region" evidence="4">
    <location>
        <begin position="24"/>
        <end position="51"/>
    </location>
</feature>
<evidence type="ECO:0000313" key="8">
    <source>
        <dbReference type="Ensembl" id="ENSLACP00000003201.1"/>
    </source>
</evidence>
<dbReference type="GO" id="GO:0005886">
    <property type="term" value="C:plasma membrane"/>
    <property type="evidence" value="ECO:0007669"/>
    <property type="project" value="TreeGrafter"/>
</dbReference>
<dbReference type="PANTHER" id="PTHR45716">
    <property type="entry name" value="BITESIZE, ISOFORM I"/>
    <property type="match status" value="1"/>
</dbReference>
<reference evidence="8" key="2">
    <citation type="submission" date="2025-08" db="UniProtKB">
        <authorList>
            <consortium name="Ensembl"/>
        </authorList>
    </citation>
    <scope>IDENTIFICATION</scope>
</reference>
<feature type="domain" description="C2" evidence="6">
    <location>
        <begin position="469"/>
        <end position="597"/>
    </location>
</feature>
<dbReference type="EMBL" id="AFYH01210972">
    <property type="status" value="NOT_ANNOTATED_CDS"/>
    <property type="molecule type" value="Genomic_DNA"/>
</dbReference>
<dbReference type="Pfam" id="PF02318">
    <property type="entry name" value="FYVE_2"/>
    <property type="match status" value="1"/>
</dbReference>
<name>H3A0N0_LATCH</name>
<evidence type="ECO:0000256" key="3">
    <source>
        <dbReference type="ARBA" id="ARBA00023136"/>
    </source>
</evidence>
<dbReference type="SMART" id="SM00239">
    <property type="entry name" value="C2"/>
    <property type="match status" value="2"/>
</dbReference>
<dbReference type="GO" id="GO:0006887">
    <property type="term" value="P:exocytosis"/>
    <property type="evidence" value="ECO:0007669"/>
    <property type="project" value="TreeGrafter"/>
</dbReference>
<feature type="domain" description="RabBD" evidence="7">
    <location>
        <begin position="4"/>
        <end position="124"/>
    </location>
</feature>
<dbReference type="InterPro" id="IPR035892">
    <property type="entry name" value="C2_domain_sf"/>
</dbReference>
<keyword evidence="9" id="KW-1185">Reference proteome</keyword>
<dbReference type="STRING" id="7897.ENSLACP00000003201"/>
<dbReference type="OMA" id="RKKKCNP"/>